<dbReference type="PROSITE" id="PS50109">
    <property type="entry name" value="HIS_KIN"/>
    <property type="match status" value="1"/>
</dbReference>
<feature type="transmembrane region" description="Helical" evidence="11">
    <location>
        <begin position="243"/>
        <end position="262"/>
    </location>
</feature>
<dbReference type="RefSeq" id="WP_369275961.1">
    <property type="nucleotide sequence ID" value="NZ_CP163432.1"/>
</dbReference>
<accession>A0AB39NF32</accession>
<evidence type="ECO:0000256" key="7">
    <source>
        <dbReference type="ARBA" id="ARBA00022777"/>
    </source>
</evidence>
<dbReference type="PRINTS" id="PR00344">
    <property type="entry name" value="BCTRLSENSOR"/>
</dbReference>
<dbReference type="Gene3D" id="1.10.287.130">
    <property type="match status" value="1"/>
</dbReference>
<dbReference type="CDD" id="cd06225">
    <property type="entry name" value="HAMP"/>
    <property type="match status" value="1"/>
</dbReference>
<protein>
    <recommendedName>
        <fullName evidence="3">histidine kinase</fullName>
        <ecNumber evidence="3">2.7.13.3</ecNumber>
    </recommendedName>
</protein>
<dbReference type="PANTHER" id="PTHR43711">
    <property type="entry name" value="TWO-COMPONENT HISTIDINE KINASE"/>
    <property type="match status" value="1"/>
</dbReference>
<dbReference type="GO" id="GO:0000155">
    <property type="term" value="F:phosphorelay sensor kinase activity"/>
    <property type="evidence" value="ECO:0007669"/>
    <property type="project" value="InterPro"/>
</dbReference>
<evidence type="ECO:0000256" key="5">
    <source>
        <dbReference type="ARBA" id="ARBA00022679"/>
    </source>
</evidence>
<keyword evidence="4" id="KW-0597">Phosphoprotein</keyword>
<dbReference type="EC" id="2.7.13.3" evidence="3"/>
<dbReference type="Pfam" id="PF00672">
    <property type="entry name" value="HAMP"/>
    <property type="match status" value="1"/>
</dbReference>
<dbReference type="PROSITE" id="PS50885">
    <property type="entry name" value="HAMP"/>
    <property type="match status" value="1"/>
</dbReference>
<dbReference type="SMART" id="SM00304">
    <property type="entry name" value="HAMP"/>
    <property type="match status" value="1"/>
</dbReference>
<evidence type="ECO:0000256" key="8">
    <source>
        <dbReference type="ARBA" id="ARBA00022989"/>
    </source>
</evidence>
<dbReference type="SUPFAM" id="SSF55874">
    <property type="entry name" value="ATPase domain of HSP90 chaperone/DNA topoisomerase II/histidine kinase"/>
    <property type="match status" value="1"/>
</dbReference>
<keyword evidence="7 15" id="KW-0418">Kinase</keyword>
<sequence length="559" mass="60249">MSFRLRALALLMFIAVTATTATAWLTLRQATTQVWETASAEQDDIQQITTELRDYGTLHGTWHGLPETVRRLAEDTGQRIRITSDSDGSIVADSDIRAGHTPRRTGSGTPFLIDSRPDLQLPNHFGAAKITVTAIADYHTQTRYAACLTKAGIPIQTTADPLHGLPVVRTKPPARTGCVREAYPDARFVADAAAAEACRPSTEPGPCLRRLFEQRTNDVAPPRLQVRLGAVDDAPPTLAATPVIVVAAGVGTLVILSALILGRTVLRPVRALTQATRSLGSGDLGHRVPAAGRDEIAQLARAFNRMADSLQVSEERQRRLTGDIAHELRTPLANLRGYLEALRDGILTPTPDLLHALHGEAMLQQRIVDDLQDLALAEAGALTYHRTTIDLRELLHACHTAHAAQAAAAGITLEVRAEELVWAEGDHDRLRQALGNLVTNALRATPPGGTVTIALSRTAAHATIHVRDTGSGIPADHLPRLFDRFWRADPARGRTTGGSGLGLAITRQIITDHHGTITVDSTVGTGTTFTTTIPTQRMRPPHTAHDSQVSADHPARRNE</sequence>
<comment type="subcellular location">
    <subcellularLocation>
        <location evidence="2">Cell membrane</location>
    </subcellularLocation>
</comment>
<evidence type="ECO:0000256" key="1">
    <source>
        <dbReference type="ARBA" id="ARBA00000085"/>
    </source>
</evidence>
<keyword evidence="11" id="KW-0472">Membrane</keyword>
<dbReference type="GO" id="GO:0005886">
    <property type="term" value="C:plasma membrane"/>
    <property type="evidence" value="ECO:0007669"/>
    <property type="project" value="UniProtKB-SubCell"/>
</dbReference>
<comment type="catalytic activity">
    <reaction evidence="1">
        <text>ATP + protein L-histidine = ADP + protein N-phospho-L-histidine.</text>
        <dbReference type="EC" id="2.7.13.3"/>
    </reaction>
</comment>
<reference evidence="15" key="1">
    <citation type="submission" date="2024-07" db="EMBL/GenBank/DDBJ databases">
        <authorList>
            <person name="Yu S.T."/>
        </authorList>
    </citation>
    <scope>NUCLEOTIDE SEQUENCE</scope>
    <source>
        <strain evidence="15">R11</strain>
    </source>
</reference>
<feature type="chain" id="PRO_5044228873" description="histidine kinase" evidence="12">
    <location>
        <begin position="24"/>
        <end position="559"/>
    </location>
</feature>
<keyword evidence="6 11" id="KW-0812">Transmembrane</keyword>
<dbReference type="InterPro" id="IPR003594">
    <property type="entry name" value="HATPase_dom"/>
</dbReference>
<dbReference type="AlphaFoldDB" id="A0AB39NF32"/>
<feature type="domain" description="Histidine kinase" evidence="13">
    <location>
        <begin position="323"/>
        <end position="537"/>
    </location>
</feature>
<dbReference type="Pfam" id="PF02518">
    <property type="entry name" value="HATPase_c"/>
    <property type="match status" value="1"/>
</dbReference>
<dbReference type="InterPro" id="IPR005467">
    <property type="entry name" value="His_kinase_dom"/>
</dbReference>
<organism evidence="15">
    <name type="scientific">Streptomyces sp. R11</name>
    <dbReference type="NCBI Taxonomy" id="3238625"/>
    <lineage>
        <taxon>Bacteria</taxon>
        <taxon>Bacillati</taxon>
        <taxon>Actinomycetota</taxon>
        <taxon>Actinomycetes</taxon>
        <taxon>Kitasatosporales</taxon>
        <taxon>Streptomycetaceae</taxon>
        <taxon>Streptomyces</taxon>
    </lineage>
</organism>
<feature type="region of interest" description="Disordered" evidence="10">
    <location>
        <begin position="530"/>
        <end position="559"/>
    </location>
</feature>
<dbReference type="FunFam" id="3.30.565.10:FF:000006">
    <property type="entry name" value="Sensor histidine kinase WalK"/>
    <property type="match status" value="1"/>
</dbReference>
<dbReference type="Gene3D" id="3.30.565.10">
    <property type="entry name" value="Histidine kinase-like ATPase, C-terminal domain"/>
    <property type="match status" value="1"/>
</dbReference>
<dbReference type="SMART" id="SM00388">
    <property type="entry name" value="HisKA"/>
    <property type="match status" value="1"/>
</dbReference>
<evidence type="ECO:0000256" key="4">
    <source>
        <dbReference type="ARBA" id="ARBA00022553"/>
    </source>
</evidence>
<keyword evidence="9" id="KW-0902">Two-component regulatory system</keyword>
<keyword evidence="8 11" id="KW-1133">Transmembrane helix</keyword>
<keyword evidence="12" id="KW-0732">Signal</keyword>
<dbReference type="SMART" id="SM00387">
    <property type="entry name" value="HATPase_c"/>
    <property type="match status" value="1"/>
</dbReference>
<evidence type="ECO:0000256" key="12">
    <source>
        <dbReference type="SAM" id="SignalP"/>
    </source>
</evidence>
<dbReference type="SUPFAM" id="SSF158472">
    <property type="entry name" value="HAMP domain-like"/>
    <property type="match status" value="1"/>
</dbReference>
<evidence type="ECO:0000256" key="9">
    <source>
        <dbReference type="ARBA" id="ARBA00023012"/>
    </source>
</evidence>
<dbReference type="SUPFAM" id="SSF47384">
    <property type="entry name" value="Homodimeric domain of signal transducing histidine kinase"/>
    <property type="match status" value="1"/>
</dbReference>
<evidence type="ECO:0000313" key="15">
    <source>
        <dbReference type="EMBL" id="XDQ16038.1"/>
    </source>
</evidence>
<name>A0AB39NF32_9ACTN</name>
<dbReference type="CDD" id="cd00075">
    <property type="entry name" value="HATPase"/>
    <property type="match status" value="1"/>
</dbReference>
<keyword evidence="5" id="KW-0808">Transferase</keyword>
<dbReference type="Pfam" id="PF00512">
    <property type="entry name" value="HisKA"/>
    <property type="match status" value="1"/>
</dbReference>
<feature type="domain" description="HAMP" evidence="14">
    <location>
        <begin position="263"/>
        <end position="315"/>
    </location>
</feature>
<dbReference type="PANTHER" id="PTHR43711:SF1">
    <property type="entry name" value="HISTIDINE KINASE 1"/>
    <property type="match status" value="1"/>
</dbReference>
<evidence type="ECO:0000256" key="6">
    <source>
        <dbReference type="ARBA" id="ARBA00022692"/>
    </source>
</evidence>
<dbReference type="InterPro" id="IPR004358">
    <property type="entry name" value="Sig_transdc_His_kin-like_C"/>
</dbReference>
<dbReference type="InterPro" id="IPR003661">
    <property type="entry name" value="HisK_dim/P_dom"/>
</dbReference>
<evidence type="ECO:0000256" key="11">
    <source>
        <dbReference type="SAM" id="Phobius"/>
    </source>
</evidence>
<dbReference type="InterPro" id="IPR036097">
    <property type="entry name" value="HisK_dim/P_sf"/>
</dbReference>
<evidence type="ECO:0000259" key="13">
    <source>
        <dbReference type="PROSITE" id="PS50109"/>
    </source>
</evidence>
<evidence type="ECO:0000256" key="10">
    <source>
        <dbReference type="SAM" id="MobiDB-lite"/>
    </source>
</evidence>
<dbReference type="CDD" id="cd00082">
    <property type="entry name" value="HisKA"/>
    <property type="match status" value="1"/>
</dbReference>
<dbReference type="InterPro" id="IPR050736">
    <property type="entry name" value="Sensor_HK_Regulatory"/>
</dbReference>
<dbReference type="EMBL" id="CP163432">
    <property type="protein sequence ID" value="XDQ16038.1"/>
    <property type="molecule type" value="Genomic_DNA"/>
</dbReference>
<feature type="signal peptide" evidence="12">
    <location>
        <begin position="1"/>
        <end position="23"/>
    </location>
</feature>
<dbReference type="InterPro" id="IPR036890">
    <property type="entry name" value="HATPase_C_sf"/>
</dbReference>
<gene>
    <name evidence="15" type="ORF">AB5J55_43960</name>
</gene>
<dbReference type="Gene3D" id="6.10.340.10">
    <property type="match status" value="1"/>
</dbReference>
<evidence type="ECO:0000259" key="14">
    <source>
        <dbReference type="PROSITE" id="PS50885"/>
    </source>
</evidence>
<dbReference type="InterPro" id="IPR003660">
    <property type="entry name" value="HAMP_dom"/>
</dbReference>
<proteinExistence type="predicted"/>
<evidence type="ECO:0000256" key="3">
    <source>
        <dbReference type="ARBA" id="ARBA00012438"/>
    </source>
</evidence>
<evidence type="ECO:0000256" key="2">
    <source>
        <dbReference type="ARBA" id="ARBA00004236"/>
    </source>
</evidence>